<keyword evidence="1" id="KW-0812">Transmembrane</keyword>
<proteinExistence type="predicted"/>
<dbReference type="InterPro" id="IPR001810">
    <property type="entry name" value="F-box_dom"/>
</dbReference>
<dbReference type="SMART" id="SM00256">
    <property type="entry name" value="FBOX"/>
    <property type="match status" value="1"/>
</dbReference>
<dbReference type="SUPFAM" id="SSF81383">
    <property type="entry name" value="F-box domain"/>
    <property type="match status" value="1"/>
</dbReference>
<comment type="caution">
    <text evidence="3">The sequence shown here is derived from an EMBL/GenBank/DDBJ whole genome shotgun (WGS) entry which is preliminary data.</text>
</comment>
<organism evidence="3 4">
    <name type="scientific">Anthostomella pinea</name>
    <dbReference type="NCBI Taxonomy" id="933095"/>
    <lineage>
        <taxon>Eukaryota</taxon>
        <taxon>Fungi</taxon>
        <taxon>Dikarya</taxon>
        <taxon>Ascomycota</taxon>
        <taxon>Pezizomycotina</taxon>
        <taxon>Sordariomycetes</taxon>
        <taxon>Xylariomycetidae</taxon>
        <taxon>Xylariales</taxon>
        <taxon>Xylariaceae</taxon>
        <taxon>Anthostomella</taxon>
    </lineage>
</organism>
<evidence type="ECO:0000256" key="1">
    <source>
        <dbReference type="SAM" id="Phobius"/>
    </source>
</evidence>
<feature type="transmembrane region" description="Helical" evidence="1">
    <location>
        <begin position="222"/>
        <end position="242"/>
    </location>
</feature>
<dbReference type="EMBL" id="CAUWAG010000012">
    <property type="protein sequence ID" value="CAJ2509322.1"/>
    <property type="molecule type" value="Genomic_DNA"/>
</dbReference>
<feature type="domain" description="F-box" evidence="2">
    <location>
        <begin position="42"/>
        <end position="88"/>
    </location>
</feature>
<sequence>MRLWPRDTSARDDIQLTTTGEGQRQRCSNAPPRTTGTAAAEDACLGVLPLELQYLIIAQLDLASLVNLRQTSRLYRHVITADVIRKRFTRDGRPAAVLRSCCTECLSMPGLDRLILDATLDATAWRSVCFRCWRERLGRDYRLNPWPQVEIANGDMGYICQFCNWPIQSRTADSGTERLHAPCKAKRLTVLITWMIMAFLQFGLGILAAVLAWTRYKEQPKILIPASIDFGLAFFAVGVFLVRISTTTEKTYARALAGELVICIVRLPPTVYSARETVITRLQVGLLPKFGFGVFLINLIFRFLDFMGHALLNGGYDPRSVFLKGLPSQKKLLYMFCTFMVWFAYIPF</sequence>
<protein>
    <submittedName>
        <fullName evidence="3">Uu.00g143480.m01.CDS01</fullName>
    </submittedName>
</protein>
<keyword evidence="4" id="KW-1185">Reference proteome</keyword>
<feature type="transmembrane region" description="Helical" evidence="1">
    <location>
        <begin position="290"/>
        <end position="312"/>
    </location>
</feature>
<dbReference type="AlphaFoldDB" id="A0AAI8VQP2"/>
<accession>A0AAI8VQP2</accession>
<reference evidence="3" key="1">
    <citation type="submission" date="2023-10" db="EMBL/GenBank/DDBJ databases">
        <authorList>
            <person name="Hackl T."/>
        </authorList>
    </citation>
    <scope>NUCLEOTIDE SEQUENCE</scope>
</reference>
<dbReference type="Pfam" id="PF00646">
    <property type="entry name" value="F-box"/>
    <property type="match status" value="1"/>
</dbReference>
<keyword evidence="1" id="KW-0472">Membrane</keyword>
<feature type="transmembrane region" description="Helical" evidence="1">
    <location>
        <begin position="188"/>
        <end position="216"/>
    </location>
</feature>
<dbReference type="Proteomes" id="UP001295740">
    <property type="component" value="Unassembled WGS sequence"/>
</dbReference>
<evidence type="ECO:0000259" key="2">
    <source>
        <dbReference type="PROSITE" id="PS50181"/>
    </source>
</evidence>
<evidence type="ECO:0000313" key="3">
    <source>
        <dbReference type="EMBL" id="CAJ2509322.1"/>
    </source>
</evidence>
<feature type="transmembrane region" description="Helical" evidence="1">
    <location>
        <begin position="332"/>
        <end position="347"/>
    </location>
</feature>
<gene>
    <name evidence="3" type="ORF">KHLLAP_LOCUS9790</name>
</gene>
<dbReference type="PROSITE" id="PS50181">
    <property type="entry name" value="FBOX"/>
    <property type="match status" value="1"/>
</dbReference>
<keyword evidence="1" id="KW-1133">Transmembrane helix</keyword>
<evidence type="ECO:0000313" key="4">
    <source>
        <dbReference type="Proteomes" id="UP001295740"/>
    </source>
</evidence>
<name>A0AAI8VQP2_9PEZI</name>
<dbReference type="InterPro" id="IPR036047">
    <property type="entry name" value="F-box-like_dom_sf"/>
</dbReference>